<dbReference type="Pfam" id="PF03692">
    <property type="entry name" value="CxxCxxCC"/>
    <property type="match status" value="1"/>
</dbReference>
<reference evidence="3 5" key="2">
    <citation type="submission" date="2018-05" db="EMBL/GenBank/DDBJ databases">
        <title>Reference genomes for bee gut microbiota database.</title>
        <authorList>
            <person name="Ellegaard K.M."/>
        </authorList>
    </citation>
    <scope>NUCLEOTIDE SEQUENCE [LARGE SCALE GENOMIC DNA]</scope>
    <source>
        <strain evidence="3 5">ESL0167</strain>
    </source>
</reference>
<reference evidence="2 4" key="1">
    <citation type="journal article" date="2014" name="Appl. Environ. Microbiol.">
        <title>Gut symbionts from distinct hosts exhibit genotoxic activity via divergent colibactin biosynthetic pathways.</title>
        <authorList>
            <person name="Engel P."/>
            <person name="Vizcaino M.I."/>
            <person name="Crawford J.M."/>
        </authorList>
    </citation>
    <scope>NUCLEOTIDE SEQUENCE [LARGE SCALE GENOMIC DNA]</scope>
    <source>
        <strain evidence="2 4">PEB0191</strain>
    </source>
</reference>
<evidence type="ECO:0000313" key="3">
    <source>
        <dbReference type="EMBL" id="PXY95985.1"/>
    </source>
</evidence>
<dbReference type="STRING" id="1267021.FPB0191_00741"/>
<dbReference type="HAMAP" id="MF_00676">
    <property type="entry name" value="UPF0260"/>
    <property type="match status" value="1"/>
</dbReference>
<dbReference type="PANTHER" id="PTHR37421:SF1">
    <property type="entry name" value="UPF0260 PROTEIN YCGN"/>
    <property type="match status" value="1"/>
</dbReference>
<evidence type="ECO:0000256" key="1">
    <source>
        <dbReference type="HAMAP-Rule" id="MF_00676"/>
    </source>
</evidence>
<comment type="similarity">
    <text evidence="1">Belongs to the UPF0260 family.</text>
</comment>
<dbReference type="AlphaFoldDB" id="A0A0A7RZ19"/>
<dbReference type="NCBIfam" id="NF003501">
    <property type="entry name" value="PRK05170.1-5"/>
    <property type="match status" value="1"/>
</dbReference>
<gene>
    <name evidence="3" type="ORF">DKK76_03595</name>
    <name evidence="2" type="ORF">FPB0191_00741</name>
</gene>
<dbReference type="Proteomes" id="UP000030901">
    <property type="component" value="Chromosome"/>
</dbReference>
<proteinExistence type="inferred from homology"/>
<dbReference type="KEGG" id="fpp:FPB0191_00741"/>
<evidence type="ECO:0000313" key="5">
    <source>
        <dbReference type="Proteomes" id="UP000247838"/>
    </source>
</evidence>
<sequence>MTTPFWHNKTLSQMSDEEWEQLCDGCGRCCLNKLLDEDTNEILYTNVACNQLDIRTGQCRHYVDRFKYEPDCIKLTRENLLTIEWLPKTCAYRYFEQHKTLPEWHPLITGDKKMMRKKGVLIKNRIVYEKDVIHWENHIISE</sequence>
<dbReference type="EMBL" id="QGLM01000007">
    <property type="protein sequence ID" value="PXY95985.1"/>
    <property type="molecule type" value="Genomic_DNA"/>
</dbReference>
<accession>A0A0A7RZ19</accession>
<organism evidence="2 4">
    <name type="scientific">Frischella perrara</name>
    <dbReference type="NCBI Taxonomy" id="1267021"/>
    <lineage>
        <taxon>Bacteria</taxon>
        <taxon>Pseudomonadati</taxon>
        <taxon>Pseudomonadota</taxon>
        <taxon>Gammaproteobacteria</taxon>
        <taxon>Orbales</taxon>
        <taxon>Orbaceae</taxon>
        <taxon>Frischella</taxon>
    </lineage>
</organism>
<evidence type="ECO:0000313" key="4">
    <source>
        <dbReference type="Proteomes" id="UP000030901"/>
    </source>
</evidence>
<dbReference type="InterPro" id="IPR005358">
    <property type="entry name" value="Puta_zinc/iron-chelating_dom"/>
</dbReference>
<dbReference type="InterPro" id="IPR008228">
    <property type="entry name" value="UCP006173"/>
</dbReference>
<dbReference type="HOGENOM" id="CLU_109769_2_0_6"/>
<dbReference type="Proteomes" id="UP000247838">
    <property type="component" value="Unassembled WGS sequence"/>
</dbReference>
<dbReference type="PANTHER" id="PTHR37421">
    <property type="entry name" value="UPF0260 PROTEIN YCGN"/>
    <property type="match status" value="1"/>
</dbReference>
<dbReference type="PIRSF" id="PIRSF006173">
    <property type="entry name" value="UCP006173"/>
    <property type="match status" value="1"/>
</dbReference>
<dbReference type="RefSeq" id="WP_039104110.1">
    <property type="nucleotide sequence ID" value="NZ_CALYQC010000001.1"/>
</dbReference>
<keyword evidence="4" id="KW-1185">Reference proteome</keyword>
<evidence type="ECO:0000313" key="2">
    <source>
        <dbReference type="EMBL" id="AJA44570.1"/>
    </source>
</evidence>
<dbReference type="NCBIfam" id="NF003507">
    <property type="entry name" value="PRK05170.2-5"/>
    <property type="match status" value="1"/>
</dbReference>
<dbReference type="EMBL" id="CP009056">
    <property type="protein sequence ID" value="AJA44570.1"/>
    <property type="molecule type" value="Genomic_DNA"/>
</dbReference>
<dbReference type="OrthoDB" id="9786855at2"/>
<protein>
    <recommendedName>
        <fullName evidence="1">UPF0260 protein DKK76_03595</fullName>
    </recommendedName>
</protein>
<name>A0A0A7RZ19_FRIPE</name>